<keyword evidence="4" id="KW-1185">Reference proteome</keyword>
<evidence type="ECO:0000313" key="4">
    <source>
        <dbReference type="Proteomes" id="UP001601992"/>
    </source>
</evidence>
<comment type="caution">
    <text evidence="3">The sequence shown here is derived from an EMBL/GenBank/DDBJ whole genome shotgun (WGS) entry which is preliminary data.</text>
</comment>
<keyword evidence="1 3" id="KW-0808">Transferase</keyword>
<feature type="region of interest" description="Disordered" evidence="2">
    <location>
        <begin position="482"/>
        <end position="512"/>
    </location>
</feature>
<name>A0ABW6SE14_9NOCA</name>
<dbReference type="InterPro" id="IPR044855">
    <property type="entry name" value="CoA-Trfase_III_dom3_sf"/>
</dbReference>
<dbReference type="SUPFAM" id="SSF89796">
    <property type="entry name" value="CoA-transferase family III (CaiB/BaiF)"/>
    <property type="match status" value="2"/>
</dbReference>
<dbReference type="InterPro" id="IPR003673">
    <property type="entry name" value="CoA-Trfase_fam_III"/>
</dbReference>
<dbReference type="Pfam" id="PF02515">
    <property type="entry name" value="CoA_transf_3"/>
    <property type="match status" value="2"/>
</dbReference>
<dbReference type="InterPro" id="IPR050483">
    <property type="entry name" value="CoA-transferase_III_domain"/>
</dbReference>
<dbReference type="GO" id="GO:0016740">
    <property type="term" value="F:transferase activity"/>
    <property type="evidence" value="ECO:0007669"/>
    <property type="project" value="UniProtKB-KW"/>
</dbReference>
<evidence type="ECO:0000256" key="2">
    <source>
        <dbReference type="SAM" id="MobiDB-lite"/>
    </source>
</evidence>
<reference evidence="3 4" key="1">
    <citation type="submission" date="2024-10" db="EMBL/GenBank/DDBJ databases">
        <title>The Natural Products Discovery Center: Release of the First 8490 Sequenced Strains for Exploring Actinobacteria Biosynthetic Diversity.</title>
        <authorList>
            <person name="Kalkreuter E."/>
            <person name="Kautsar S.A."/>
            <person name="Yang D."/>
            <person name="Bader C.D."/>
            <person name="Teijaro C.N."/>
            <person name="Fluegel L."/>
            <person name="Davis C.M."/>
            <person name="Simpson J.R."/>
            <person name="Lauterbach L."/>
            <person name="Steele A.D."/>
            <person name="Gui C."/>
            <person name="Meng S."/>
            <person name="Li G."/>
            <person name="Viehrig K."/>
            <person name="Ye F."/>
            <person name="Su P."/>
            <person name="Kiefer A.F."/>
            <person name="Nichols A."/>
            <person name="Cepeda A.J."/>
            <person name="Yan W."/>
            <person name="Fan B."/>
            <person name="Jiang Y."/>
            <person name="Adhikari A."/>
            <person name="Zheng C.-J."/>
            <person name="Schuster L."/>
            <person name="Cowan T.M."/>
            <person name="Smanski M.J."/>
            <person name="Chevrette M.G."/>
            <person name="De Carvalho L.P.S."/>
            <person name="Shen B."/>
        </authorList>
    </citation>
    <scope>NUCLEOTIDE SEQUENCE [LARGE SCALE GENOMIC DNA]</scope>
    <source>
        <strain evidence="3 4">NPDC002593</strain>
    </source>
</reference>
<gene>
    <name evidence="3" type="ORF">ACFYXQ_43125</name>
</gene>
<organism evidence="3 4">
    <name type="scientific">Nocardia jiangxiensis</name>
    <dbReference type="NCBI Taxonomy" id="282685"/>
    <lineage>
        <taxon>Bacteria</taxon>
        <taxon>Bacillati</taxon>
        <taxon>Actinomycetota</taxon>
        <taxon>Actinomycetes</taxon>
        <taxon>Mycobacteriales</taxon>
        <taxon>Nocardiaceae</taxon>
        <taxon>Nocardia</taxon>
    </lineage>
</organism>
<protein>
    <submittedName>
        <fullName evidence="3">CaiB/BaiF CoA transferase family protein</fullName>
    </submittedName>
</protein>
<dbReference type="Proteomes" id="UP001601992">
    <property type="component" value="Unassembled WGS sequence"/>
</dbReference>
<dbReference type="PANTHER" id="PTHR48207:SF3">
    <property type="entry name" value="SUCCINATE--HYDROXYMETHYLGLUTARATE COA-TRANSFERASE"/>
    <property type="match status" value="1"/>
</dbReference>
<evidence type="ECO:0000313" key="3">
    <source>
        <dbReference type="EMBL" id="MFF3574563.1"/>
    </source>
</evidence>
<dbReference type="Gene3D" id="3.30.1540.10">
    <property type="entry name" value="formyl-coa transferase, domain 3"/>
    <property type="match status" value="2"/>
</dbReference>
<sequence length="863" mass="96302">MTGIDASAFTGYLGRIRVLEVGDELGEYCGKVLAGLGADVVRIEPPTGEVTRTYGPFYEDVPDPNRSLHFWHYNVGKRSVTLDLEAPADQAEFRILAKSADIVIDSRPRGYMTERGIGYEEMAEVNPGLIWARITPFGDSGPWADYEASDLVHLALGGVMMNCGYDPDPTGFYETPPIAPQMWQAYHIAGEMTVIAILGALNYRLADGGKGQFLSTAVHEAVSKNTENDIPNWIFERQTHLRLTCRHSMPQASGPALSATKDGRYLLPYRTYLRSALSPWDGTVELLKDYGFQADLDDSKYDGDHRYTPEAIEHIQVQTDKLVSRLLFDRDLWRQAQEKNLPWAAVRRPEENIDDDHWQARNAFVGIHHPELGRSFTYIGAKWLDHDVAWQHGPRPPMIGEHNDAVRSEWTATIVEHKQVQVNERSKRQPLISEHGKPFALSNVRVIDLSWMLASAGAGRFLSALGAEVIKVEHESRWDGMRWSRGIPPEGGRTAREKATSPLTIPPASTPNESGAFMEINSGKLSMSLNLKDPSARELLEDLIRDADMIVEGFSPGTMVRMGLSYERMKQINPSIIYVQQSGFGEYGTYGRTRAYGPTAAAIAGISEMSGLPESYPPAGIGYSYLDWFGAYNMANAMLAALYRRNATGLGCHIDASQAETGLYLTGSAILNFTANGRRWQRYGNRSPYKPAAPHGAYRTAGTDRWIALASFTEAHWSALISVLSLDALADDPRFATLERRLENLNELDALITEATLEWDGFELMTELQQRKFPAGVCQNAQDRYDNDPQLKALDWLVELDQAYIGRWPVRELPTKMSVTPPYIGGRLNRSGPSYGQDTDYVLNEILKLDESAIRKLRETGSL</sequence>
<dbReference type="RefSeq" id="WP_387406899.1">
    <property type="nucleotide sequence ID" value="NZ_JBIAQY010000028.1"/>
</dbReference>
<proteinExistence type="predicted"/>
<evidence type="ECO:0000256" key="1">
    <source>
        <dbReference type="ARBA" id="ARBA00022679"/>
    </source>
</evidence>
<dbReference type="PANTHER" id="PTHR48207">
    <property type="entry name" value="SUCCINATE--HYDROXYMETHYLGLUTARATE COA-TRANSFERASE"/>
    <property type="match status" value="1"/>
</dbReference>
<accession>A0ABW6SE14</accession>
<dbReference type="InterPro" id="IPR023606">
    <property type="entry name" value="CoA-Trfase_III_dom_1_sf"/>
</dbReference>
<dbReference type="EMBL" id="JBIAQY010000028">
    <property type="protein sequence ID" value="MFF3574563.1"/>
    <property type="molecule type" value="Genomic_DNA"/>
</dbReference>
<dbReference type="Gene3D" id="3.40.50.10540">
    <property type="entry name" value="Crotonobetainyl-coa:carnitine coa-transferase, domain 1"/>
    <property type="match status" value="2"/>
</dbReference>